<dbReference type="RefSeq" id="WP_153749882.1">
    <property type="nucleotide sequence ID" value="NZ_BAAADI010000028.1"/>
</dbReference>
<proteinExistence type="predicted"/>
<dbReference type="Proteomes" id="UP000466730">
    <property type="component" value="Unassembled WGS sequence"/>
</dbReference>
<dbReference type="EMBL" id="WJPO01000034">
    <property type="protein sequence ID" value="MRH22608.1"/>
    <property type="molecule type" value="Genomic_DNA"/>
</dbReference>
<organism evidence="2 3">
    <name type="scientific">Rhodovulum strictum</name>
    <dbReference type="NCBI Taxonomy" id="58314"/>
    <lineage>
        <taxon>Bacteria</taxon>
        <taxon>Pseudomonadati</taxon>
        <taxon>Pseudomonadota</taxon>
        <taxon>Alphaproteobacteria</taxon>
        <taxon>Rhodobacterales</taxon>
        <taxon>Paracoccaceae</taxon>
        <taxon>Rhodovulum</taxon>
    </lineage>
</organism>
<evidence type="ECO:0000313" key="3">
    <source>
        <dbReference type="Proteomes" id="UP000466730"/>
    </source>
</evidence>
<comment type="caution">
    <text evidence="2">The sequence shown here is derived from an EMBL/GenBank/DDBJ whole genome shotgun (WGS) entry which is preliminary data.</text>
</comment>
<accession>A0A844BJG8</accession>
<evidence type="ECO:0000313" key="2">
    <source>
        <dbReference type="EMBL" id="MRH22608.1"/>
    </source>
</evidence>
<sequence>MSLRITERELEGFNAALAASCITALRRLMRAAGKILTRRRRASNITASRLKMSIGSPSQGSAPHRGDHAARAGLDECHVADLLAQKKPSMAWLNSRSANLAGKNREKLATLEKDNARRAKIVRPFTEKRQARSQ</sequence>
<gene>
    <name evidence="2" type="ORF">GH815_16645</name>
</gene>
<name>A0A844BJG8_9RHOB</name>
<feature type="region of interest" description="Disordered" evidence="1">
    <location>
        <begin position="46"/>
        <end position="68"/>
    </location>
</feature>
<dbReference type="AlphaFoldDB" id="A0A844BJG8"/>
<keyword evidence="3" id="KW-1185">Reference proteome</keyword>
<evidence type="ECO:0000256" key="1">
    <source>
        <dbReference type="SAM" id="MobiDB-lite"/>
    </source>
</evidence>
<dbReference type="OrthoDB" id="7592047at2"/>
<protein>
    <submittedName>
        <fullName evidence="2">Uncharacterized protein</fullName>
    </submittedName>
</protein>
<reference evidence="2 3" key="1">
    <citation type="submission" date="2019-11" db="EMBL/GenBank/DDBJ databases">
        <title>Draft Whole-Genome sequence of the marine photosynthetic bacterium Rhodovulum strictum DSM 11289.</title>
        <authorList>
            <person name="Kyndt J.A."/>
            <person name="Meyer T.E."/>
        </authorList>
    </citation>
    <scope>NUCLEOTIDE SEQUENCE [LARGE SCALE GENOMIC DNA]</scope>
    <source>
        <strain evidence="2 3">DSM 11289</strain>
    </source>
</reference>